<sequence>MAKRMLRDAAQRCAMSVDGLRFRTRIEYWKHSQGQLYEAEADATTPPTQDAKMGSRGARQKRWNGTDGNRMRVSSYGSRRSSQYGRALVGLMVAGTGRSGI</sequence>
<evidence type="ECO:0000313" key="2">
    <source>
        <dbReference type="EMBL" id="GKT47840.1"/>
    </source>
</evidence>
<evidence type="ECO:0000256" key="1">
    <source>
        <dbReference type="SAM" id="MobiDB-lite"/>
    </source>
</evidence>
<feature type="region of interest" description="Disordered" evidence="1">
    <location>
        <begin position="38"/>
        <end position="78"/>
    </location>
</feature>
<dbReference type="Proteomes" id="UP001055115">
    <property type="component" value="Unassembled WGS sequence"/>
</dbReference>
<name>A0AA37P8Y1_9PEZI</name>
<dbReference type="AlphaFoldDB" id="A0AA37P8Y1"/>
<gene>
    <name evidence="2" type="ORF">ColSpa_08021</name>
</gene>
<organism evidence="2 3">
    <name type="scientific">Colletotrichum spaethianum</name>
    <dbReference type="NCBI Taxonomy" id="700344"/>
    <lineage>
        <taxon>Eukaryota</taxon>
        <taxon>Fungi</taxon>
        <taxon>Dikarya</taxon>
        <taxon>Ascomycota</taxon>
        <taxon>Pezizomycotina</taxon>
        <taxon>Sordariomycetes</taxon>
        <taxon>Hypocreomycetidae</taxon>
        <taxon>Glomerellales</taxon>
        <taxon>Glomerellaceae</taxon>
        <taxon>Colletotrichum</taxon>
        <taxon>Colletotrichum spaethianum species complex</taxon>
    </lineage>
</organism>
<keyword evidence="3" id="KW-1185">Reference proteome</keyword>
<dbReference type="GeneID" id="73328823"/>
<accession>A0AA37P8Y1</accession>
<protein>
    <submittedName>
        <fullName evidence="2">Uncharacterized protein</fullName>
    </submittedName>
</protein>
<proteinExistence type="predicted"/>
<evidence type="ECO:0000313" key="3">
    <source>
        <dbReference type="Proteomes" id="UP001055115"/>
    </source>
</evidence>
<comment type="caution">
    <text evidence="2">The sequence shown here is derived from an EMBL/GenBank/DDBJ whole genome shotgun (WGS) entry which is preliminary data.</text>
</comment>
<dbReference type="RefSeq" id="XP_049130190.1">
    <property type="nucleotide sequence ID" value="XM_049274233.1"/>
</dbReference>
<dbReference type="EMBL" id="BQXU01000021">
    <property type="protein sequence ID" value="GKT47840.1"/>
    <property type="molecule type" value="Genomic_DNA"/>
</dbReference>
<reference evidence="2 3" key="1">
    <citation type="submission" date="2022-03" db="EMBL/GenBank/DDBJ databases">
        <title>Genome data of Colletotrichum spp.</title>
        <authorList>
            <person name="Utami Y.D."/>
            <person name="Hiruma K."/>
        </authorList>
    </citation>
    <scope>NUCLEOTIDE SEQUENCE [LARGE SCALE GENOMIC DNA]</scope>
    <source>
        <strain evidence="2 3">MAFF 239500</strain>
    </source>
</reference>